<organism evidence="2 3">
    <name type="scientific">Acinetobacter haemolyticus ATCC 19194</name>
    <dbReference type="NCBI Taxonomy" id="707232"/>
    <lineage>
        <taxon>Bacteria</taxon>
        <taxon>Pseudomonadati</taxon>
        <taxon>Pseudomonadota</taxon>
        <taxon>Gammaproteobacteria</taxon>
        <taxon>Moraxellales</taxon>
        <taxon>Moraxellaceae</taxon>
        <taxon>Acinetobacter</taxon>
    </lineage>
</organism>
<evidence type="ECO:0000313" key="3">
    <source>
        <dbReference type="Proteomes" id="UP000003085"/>
    </source>
</evidence>
<keyword evidence="1" id="KW-0472">Membrane</keyword>
<feature type="transmembrane region" description="Helical" evidence="1">
    <location>
        <begin position="21"/>
        <end position="41"/>
    </location>
</feature>
<accession>D4XL82</accession>
<dbReference type="Proteomes" id="UP000003085">
    <property type="component" value="Unassembled WGS sequence"/>
</dbReference>
<gene>
    <name evidence="2" type="ORF">HMP0015_0469</name>
</gene>
<dbReference type="AlphaFoldDB" id="D4XL82"/>
<evidence type="ECO:0000313" key="2">
    <source>
        <dbReference type="EMBL" id="EFF84041.1"/>
    </source>
</evidence>
<protein>
    <submittedName>
        <fullName evidence="2">Uncharacterized protein</fullName>
    </submittedName>
</protein>
<proteinExistence type="predicted"/>
<dbReference type="EMBL" id="ADMT01000078">
    <property type="protein sequence ID" value="EFF84041.1"/>
    <property type="molecule type" value="Genomic_DNA"/>
</dbReference>
<keyword evidence="1" id="KW-0812">Transmembrane</keyword>
<comment type="caution">
    <text evidence="2">The sequence shown here is derived from an EMBL/GenBank/DDBJ whole genome shotgun (WGS) entry which is preliminary data.</text>
</comment>
<reference evidence="3" key="1">
    <citation type="submission" date="2010-03" db="EMBL/GenBank/DDBJ databases">
        <title>Complete sequence of Mobiluncus curtisii ATCC 43063.</title>
        <authorList>
            <person name="Muzny D."/>
            <person name="Qin X."/>
            <person name="Deng J."/>
            <person name="Jiang H."/>
            <person name="Liu Y."/>
            <person name="Qu J."/>
            <person name="Song X.-Z."/>
            <person name="Zhang L."/>
            <person name="Thornton R."/>
            <person name="Coyle M."/>
            <person name="Francisco L."/>
            <person name="Jackson L."/>
            <person name="Javaid M."/>
            <person name="Korchina V."/>
            <person name="Kovar C."/>
            <person name="Mata R."/>
            <person name="Mathew T."/>
            <person name="Ngo R."/>
            <person name="Nguyen L."/>
            <person name="Nguyen N."/>
            <person name="Okwuonu G."/>
            <person name="Ongeri F."/>
            <person name="Pham C."/>
            <person name="Simmons D."/>
            <person name="Wilczek-Boney K."/>
            <person name="Hale W."/>
            <person name="Jakkamsetti A."/>
            <person name="Pham P."/>
            <person name="Ruth R."/>
            <person name="San Lucas F."/>
            <person name="Warren J."/>
            <person name="Zhang J."/>
            <person name="Zhao Z."/>
            <person name="Zhou C."/>
            <person name="Zhu D."/>
            <person name="Lee S."/>
            <person name="Bess C."/>
            <person name="Blankenburg K."/>
            <person name="Forbes L."/>
            <person name="Fu Q."/>
            <person name="Gubbala S."/>
            <person name="Hirani K."/>
            <person name="Jayaseelan J.C."/>
            <person name="Lara F."/>
            <person name="Munidasa M."/>
            <person name="Palculict T."/>
            <person name="Patil S."/>
            <person name="Pu L.-L."/>
            <person name="Saada N."/>
            <person name="Tang L."/>
            <person name="Weissenberger G."/>
            <person name="Zhu Y."/>
            <person name="Hemphill L."/>
            <person name="Shang Y."/>
            <person name="Youmans B."/>
            <person name="Ayvaz T."/>
            <person name="Ross M."/>
            <person name="Santibanez J."/>
            <person name="Aqrawi P."/>
            <person name="Gross S."/>
            <person name="Joshi V."/>
            <person name="Fowler G."/>
            <person name="Nazareth L."/>
            <person name="Reid J."/>
            <person name="Worley K."/>
            <person name="Petrosino J."/>
            <person name="Highlander S."/>
            <person name="Gibbs R."/>
            <person name="Gibbs R."/>
        </authorList>
    </citation>
    <scope>NUCLEOTIDE SEQUENCE [LARGE SCALE GENOMIC DNA]</scope>
    <source>
        <strain evidence="3">ATCC 19194</strain>
    </source>
</reference>
<evidence type="ECO:0000256" key="1">
    <source>
        <dbReference type="SAM" id="Phobius"/>
    </source>
</evidence>
<dbReference type="HOGENOM" id="CLU_3228235_0_0_6"/>
<sequence>MYRTNKLEDTSEKVCKAYLCTLKICFICILLGLVDGCEWIWSE</sequence>
<keyword evidence="1" id="KW-1133">Transmembrane helix</keyword>
<name>D4XL82_ACIHA</name>